<dbReference type="Proteomes" id="UP000030755">
    <property type="component" value="Unassembled WGS sequence"/>
</dbReference>
<reference evidence="1 2" key="1">
    <citation type="journal article" date="2013" name="Curr. Biol.">
        <title>Shared signatures of parasitism and phylogenomics unite Cryptomycota and microsporidia.</title>
        <authorList>
            <person name="James T.Y."/>
            <person name="Pelin A."/>
            <person name="Bonen L."/>
            <person name="Ahrendt S."/>
            <person name="Sain D."/>
            <person name="Corradi N."/>
            <person name="Stajich J.E."/>
        </authorList>
    </citation>
    <scope>NUCLEOTIDE SEQUENCE [LARGE SCALE GENOMIC DNA]</scope>
    <source>
        <strain evidence="1 2">CSF55</strain>
    </source>
</reference>
<protein>
    <submittedName>
        <fullName evidence="1">Uncharacterized protein</fullName>
    </submittedName>
</protein>
<proteinExistence type="predicted"/>
<gene>
    <name evidence="1" type="ORF">O9G_002933</name>
</gene>
<evidence type="ECO:0000313" key="1">
    <source>
        <dbReference type="EMBL" id="EPZ31464.1"/>
    </source>
</evidence>
<sequence>MKDLGQQNLLEKIRRYKLIKIELGPNSKEPPVKTVITVDDILPHPTVEEQARIAIGVEELGYEEFISDKYFAGDVMIDATDNAAFFDIMNFRRLSRSIFDYLIELSNGFGLLNSKGYQAMLALAAGASLTKNYQGNFFQLGGVAIVNPNGTDFWMIHREEFAGDRPSLRTILETVGFSEEDLNFYTESQSQF</sequence>
<organism evidence="1 2">
    <name type="scientific">Rozella allomycis (strain CSF55)</name>
    <dbReference type="NCBI Taxonomy" id="988480"/>
    <lineage>
        <taxon>Eukaryota</taxon>
        <taxon>Fungi</taxon>
        <taxon>Fungi incertae sedis</taxon>
        <taxon>Cryptomycota</taxon>
        <taxon>Cryptomycota incertae sedis</taxon>
        <taxon>Rozella</taxon>
    </lineage>
</organism>
<dbReference type="InterPro" id="IPR032801">
    <property type="entry name" value="PXL2A/B/C"/>
</dbReference>
<dbReference type="HOGENOM" id="CLU_1415921_0_0_1"/>
<accession>A0A075ANM6</accession>
<dbReference type="Pfam" id="PF13911">
    <property type="entry name" value="AhpC-TSA_2"/>
    <property type="match status" value="1"/>
</dbReference>
<dbReference type="OrthoDB" id="40334at2759"/>
<name>A0A075ANM6_ROZAC</name>
<dbReference type="EMBL" id="KE561216">
    <property type="protein sequence ID" value="EPZ31464.1"/>
    <property type="molecule type" value="Genomic_DNA"/>
</dbReference>
<keyword evidence="2" id="KW-1185">Reference proteome</keyword>
<evidence type="ECO:0000313" key="2">
    <source>
        <dbReference type="Proteomes" id="UP000030755"/>
    </source>
</evidence>
<dbReference type="AlphaFoldDB" id="A0A075ANM6"/>